<dbReference type="PROSITE" id="PS00039">
    <property type="entry name" value="DEAD_ATP_HELICASE"/>
    <property type="match status" value="1"/>
</dbReference>
<evidence type="ECO:0000256" key="6">
    <source>
        <dbReference type="ARBA" id="ARBA00022741"/>
    </source>
</evidence>
<evidence type="ECO:0000313" key="18">
    <source>
        <dbReference type="EMBL" id="GAN10391.1"/>
    </source>
</evidence>
<feature type="domain" description="Helicase C-terminal" evidence="16">
    <location>
        <begin position="352"/>
        <end position="499"/>
    </location>
</feature>
<evidence type="ECO:0000313" key="19">
    <source>
        <dbReference type="Proteomes" id="UP000053815"/>
    </source>
</evidence>
<dbReference type="OrthoDB" id="196131at2759"/>
<dbReference type="GO" id="GO:0000464">
    <property type="term" value="P:endonucleolytic cleavage in ITS1 upstream of 5.8S rRNA from tricistronic rRNA transcript (SSU-rRNA, 5.8S rRNA, LSU-rRNA)"/>
    <property type="evidence" value="ECO:0007669"/>
    <property type="project" value="EnsemblFungi"/>
</dbReference>
<dbReference type="GO" id="GO:0016787">
    <property type="term" value="F:hydrolase activity"/>
    <property type="evidence" value="ECO:0007669"/>
    <property type="project" value="UniProtKB-KW"/>
</dbReference>
<comment type="similarity">
    <text evidence="2">Belongs to the DEAD box helicase family. DDX5/DBP2 subfamily.</text>
</comment>
<evidence type="ECO:0000256" key="10">
    <source>
        <dbReference type="ARBA" id="ARBA00023242"/>
    </source>
</evidence>
<keyword evidence="8 13" id="KW-0347">Helicase</keyword>
<dbReference type="Gene3D" id="3.40.50.300">
    <property type="entry name" value="P-loop containing nucleotide triphosphate hydrolases"/>
    <property type="match status" value="2"/>
</dbReference>
<comment type="subcellular location">
    <subcellularLocation>
        <location evidence="1">Nucleus</location>
        <location evidence="1">Nucleolus</location>
    </subcellularLocation>
</comment>
<evidence type="ECO:0000256" key="9">
    <source>
        <dbReference type="ARBA" id="ARBA00022840"/>
    </source>
</evidence>
<feature type="short sequence motif" description="Q motif" evidence="12">
    <location>
        <begin position="118"/>
        <end position="144"/>
    </location>
</feature>
<comment type="function">
    <text evidence="11">ATP-dependent RNA helicase required for 60S ribosomal subunit synthesis. Involved in efficient pre-rRNA processing, predominantly at site A3, which is necessary for the normal formation of 25S and 5.8S rRNAs.</text>
</comment>
<dbReference type="Pfam" id="PF00271">
    <property type="entry name" value="Helicase_C"/>
    <property type="match status" value="1"/>
</dbReference>
<feature type="compositionally biased region" description="Basic and acidic residues" evidence="14">
    <location>
        <begin position="7"/>
        <end position="20"/>
    </location>
</feature>
<dbReference type="CDD" id="cd18787">
    <property type="entry name" value="SF2_C_DEAD"/>
    <property type="match status" value="1"/>
</dbReference>
<evidence type="ECO:0000256" key="14">
    <source>
        <dbReference type="SAM" id="MobiDB-lite"/>
    </source>
</evidence>
<evidence type="ECO:0000259" key="16">
    <source>
        <dbReference type="PROSITE" id="PS51194"/>
    </source>
</evidence>
<name>A0A0C9MHY2_9FUNG</name>
<dbReference type="InterPro" id="IPR000629">
    <property type="entry name" value="RNA-helicase_DEAD-box_CS"/>
</dbReference>
<dbReference type="Pfam" id="PF00270">
    <property type="entry name" value="DEAD"/>
    <property type="match status" value="1"/>
</dbReference>
<dbReference type="GO" id="GO:0003724">
    <property type="term" value="F:RNA helicase activity"/>
    <property type="evidence" value="ECO:0007669"/>
    <property type="project" value="UniProtKB-EC"/>
</dbReference>
<dbReference type="AlphaFoldDB" id="A0A0C9MHY2"/>
<evidence type="ECO:0000256" key="7">
    <source>
        <dbReference type="ARBA" id="ARBA00022801"/>
    </source>
</evidence>
<dbReference type="PROSITE" id="PS51195">
    <property type="entry name" value="Q_MOTIF"/>
    <property type="match status" value="1"/>
</dbReference>
<dbReference type="PANTHER" id="PTHR47958">
    <property type="entry name" value="ATP-DEPENDENT RNA HELICASE DBP3"/>
    <property type="match status" value="1"/>
</dbReference>
<reference evidence="18" key="1">
    <citation type="submission" date="2014-09" db="EMBL/GenBank/DDBJ databases">
        <title>Draft genome sequence of an oleaginous Mucoromycotina fungus Mucor ambiguus NBRC6742.</title>
        <authorList>
            <person name="Takeda I."/>
            <person name="Yamane N."/>
            <person name="Morita T."/>
            <person name="Tamano K."/>
            <person name="Machida M."/>
            <person name="Baker S."/>
            <person name="Koike H."/>
        </authorList>
    </citation>
    <scope>NUCLEOTIDE SEQUENCE</scope>
    <source>
        <strain evidence="18">NBRC 6742</strain>
    </source>
</reference>
<keyword evidence="6 13" id="KW-0547">Nucleotide-binding</keyword>
<evidence type="ECO:0000256" key="2">
    <source>
        <dbReference type="ARBA" id="ARBA00009334"/>
    </source>
</evidence>
<dbReference type="InterPro" id="IPR044742">
    <property type="entry name" value="DEAD/DEAH_RhlB"/>
</dbReference>
<evidence type="ECO:0000256" key="12">
    <source>
        <dbReference type="PROSITE-ProRule" id="PRU00552"/>
    </source>
</evidence>
<dbReference type="SUPFAM" id="SSF52540">
    <property type="entry name" value="P-loop containing nucleoside triphosphate hydrolases"/>
    <property type="match status" value="1"/>
</dbReference>
<dbReference type="PROSITE" id="PS51194">
    <property type="entry name" value="HELICASE_CTER"/>
    <property type="match status" value="1"/>
</dbReference>
<dbReference type="InterPro" id="IPR014014">
    <property type="entry name" value="RNA_helicase_DEAD_Q_motif"/>
</dbReference>
<evidence type="ECO:0000256" key="8">
    <source>
        <dbReference type="ARBA" id="ARBA00022806"/>
    </source>
</evidence>
<dbReference type="InterPro" id="IPR011545">
    <property type="entry name" value="DEAD/DEAH_box_helicase_dom"/>
</dbReference>
<feature type="region of interest" description="Disordered" evidence="14">
    <location>
        <begin position="1"/>
        <end position="66"/>
    </location>
</feature>
<accession>A0A0C9MHY2</accession>
<feature type="compositionally biased region" description="Low complexity" evidence="14">
    <location>
        <begin position="55"/>
        <end position="64"/>
    </location>
</feature>
<protein>
    <recommendedName>
        <fullName evidence="3">RNA helicase</fullName>
        <ecNumber evidence="3">3.6.4.13</ecNumber>
    </recommendedName>
</protein>
<keyword evidence="19" id="KW-1185">Reference proteome</keyword>
<dbReference type="InterPro" id="IPR014001">
    <property type="entry name" value="Helicase_ATP-bd"/>
</dbReference>
<dbReference type="GO" id="GO:0005730">
    <property type="term" value="C:nucleolus"/>
    <property type="evidence" value="ECO:0007669"/>
    <property type="project" value="EnsemblFungi"/>
</dbReference>
<dbReference type="EC" id="3.6.4.13" evidence="3"/>
<dbReference type="InterPro" id="IPR027417">
    <property type="entry name" value="P-loop_NTPase"/>
</dbReference>
<dbReference type="SMART" id="SM00490">
    <property type="entry name" value="HELICc"/>
    <property type="match status" value="1"/>
</dbReference>
<evidence type="ECO:0000256" key="3">
    <source>
        <dbReference type="ARBA" id="ARBA00012552"/>
    </source>
</evidence>
<dbReference type="STRING" id="91626.A0A0C9MHY2"/>
<sequence length="530" mass="58785">MSPAQIEKAEKRKRDEDVAVSKKSKKEKKEKKDKKKDKKDKKVAKPVEEKMDVDAAPAAAAPAAVEPKKTIKKNVEILASYKYQQDDELTALPQSTIDEFYKKHTIEVTGDLKLRPILEFKQAGLPDNILEVVKNFANPTPIQAATWPITLSGRDIIGIAETGSGKTLAFTIPGLVHIAAKLKKGKKSGKPSMLVVSPTRELAMQSAEQAEAAGKAVGVTSICVYGGVDKQPQRRAFQRGVDIVVATPGRLIDLINEGTCDLTEVSFMVLDEADRMLDDGFENDIRSIMSYSPKDRQTLMFSATWPESIRKLASDFLNNPMRVTIGSPDLAASQNVQQIVKVIENPRDKERHLLDLLKKVHKSRTNRVLIFALYKKEAIRVERSLEYHGYKVVGIHGDKNQQQRTEALSSFKDGSFPLMIATDVAARGLDIPDVEYVINLTFPLTIEAYVHRIGRTGRGGKKGIAYTFFTPEDKSHSGELINVLKQANMEVPEELMAFGTTVKKKTHSAYGAFYKDTGGEVKKATKIVFD</sequence>
<organism evidence="18">
    <name type="scientific">Mucor ambiguus</name>
    <dbReference type="NCBI Taxonomy" id="91626"/>
    <lineage>
        <taxon>Eukaryota</taxon>
        <taxon>Fungi</taxon>
        <taxon>Fungi incertae sedis</taxon>
        <taxon>Mucoromycota</taxon>
        <taxon>Mucoromycotina</taxon>
        <taxon>Mucoromycetes</taxon>
        <taxon>Mucorales</taxon>
        <taxon>Mucorineae</taxon>
        <taxon>Mucoraceae</taxon>
        <taxon>Mucor</taxon>
    </lineage>
</organism>
<keyword evidence="10" id="KW-0539">Nucleus</keyword>
<feature type="domain" description="Helicase ATP-binding" evidence="15">
    <location>
        <begin position="147"/>
        <end position="323"/>
    </location>
</feature>
<dbReference type="SMART" id="SM00487">
    <property type="entry name" value="DEXDc"/>
    <property type="match status" value="1"/>
</dbReference>
<keyword evidence="5" id="KW-0698">rRNA processing</keyword>
<dbReference type="InterPro" id="IPR001650">
    <property type="entry name" value="Helicase_C-like"/>
</dbReference>
<dbReference type="FunFam" id="3.40.50.300:FF:000008">
    <property type="entry name" value="ATP-dependent RNA helicase RhlB"/>
    <property type="match status" value="1"/>
</dbReference>
<keyword evidence="7 13" id="KW-0378">Hydrolase</keyword>
<evidence type="ECO:0000256" key="5">
    <source>
        <dbReference type="ARBA" id="ARBA00022552"/>
    </source>
</evidence>
<keyword evidence="9 13" id="KW-0067">ATP-binding</keyword>
<evidence type="ECO:0000259" key="17">
    <source>
        <dbReference type="PROSITE" id="PS51195"/>
    </source>
</evidence>
<dbReference type="GO" id="GO:0005524">
    <property type="term" value="F:ATP binding"/>
    <property type="evidence" value="ECO:0007669"/>
    <property type="project" value="UniProtKB-KW"/>
</dbReference>
<proteinExistence type="inferred from homology"/>
<dbReference type="Proteomes" id="UP000053815">
    <property type="component" value="Unassembled WGS sequence"/>
</dbReference>
<keyword evidence="4" id="KW-0690">Ribosome biogenesis</keyword>
<feature type="compositionally biased region" description="Basic and acidic residues" evidence="14">
    <location>
        <begin position="43"/>
        <end position="53"/>
    </location>
</feature>
<evidence type="ECO:0000256" key="13">
    <source>
        <dbReference type="RuleBase" id="RU000492"/>
    </source>
</evidence>
<dbReference type="GO" id="GO:0003676">
    <property type="term" value="F:nucleic acid binding"/>
    <property type="evidence" value="ECO:0007669"/>
    <property type="project" value="InterPro"/>
</dbReference>
<feature type="compositionally biased region" description="Basic residues" evidence="14">
    <location>
        <begin position="22"/>
        <end position="42"/>
    </location>
</feature>
<evidence type="ECO:0000256" key="11">
    <source>
        <dbReference type="ARBA" id="ARBA00037449"/>
    </source>
</evidence>
<feature type="domain" description="DEAD-box RNA helicase Q" evidence="17">
    <location>
        <begin position="118"/>
        <end position="144"/>
    </location>
</feature>
<evidence type="ECO:0000259" key="15">
    <source>
        <dbReference type="PROSITE" id="PS51192"/>
    </source>
</evidence>
<gene>
    <name evidence="18" type="ORF">MAM1_0350d09932</name>
</gene>
<evidence type="ECO:0000256" key="4">
    <source>
        <dbReference type="ARBA" id="ARBA00022517"/>
    </source>
</evidence>
<dbReference type="EMBL" id="DF836639">
    <property type="protein sequence ID" value="GAN10391.1"/>
    <property type="molecule type" value="Genomic_DNA"/>
</dbReference>
<evidence type="ECO:0000256" key="1">
    <source>
        <dbReference type="ARBA" id="ARBA00004604"/>
    </source>
</evidence>
<dbReference type="PROSITE" id="PS51192">
    <property type="entry name" value="HELICASE_ATP_BIND_1"/>
    <property type="match status" value="1"/>
</dbReference>
<dbReference type="GO" id="GO:0030687">
    <property type="term" value="C:preribosome, large subunit precursor"/>
    <property type="evidence" value="ECO:0007669"/>
    <property type="project" value="EnsemblFungi"/>
</dbReference>
<dbReference type="CDD" id="cd00268">
    <property type="entry name" value="DEADc"/>
    <property type="match status" value="1"/>
</dbReference>